<keyword evidence="2" id="KW-1185">Reference proteome</keyword>
<sequence>MSCLCDMIMTTCPTCCGSEKYSKDCGTCNGSKLLITQGPHTCGVVAPGIVDPPNGTRRAAVSGTGGS</sequence>
<dbReference type="Proteomes" id="UP000178912">
    <property type="component" value="Unassembled WGS sequence"/>
</dbReference>
<proteinExistence type="predicted"/>
<dbReference type="EMBL" id="FJUX01000005">
    <property type="protein sequence ID" value="CZS90465.1"/>
    <property type="molecule type" value="Genomic_DNA"/>
</dbReference>
<reference evidence="2" key="1">
    <citation type="submission" date="2016-03" db="EMBL/GenBank/DDBJ databases">
        <authorList>
            <person name="Guldener U."/>
        </authorList>
    </citation>
    <scope>NUCLEOTIDE SEQUENCE [LARGE SCALE GENOMIC DNA]</scope>
    <source>
        <strain evidence="2">04CH-RAC-A.6.1</strain>
    </source>
</reference>
<name>A0A1E1JX26_9HELO</name>
<evidence type="ECO:0000313" key="1">
    <source>
        <dbReference type="EMBL" id="CZS90465.1"/>
    </source>
</evidence>
<gene>
    <name evidence="1" type="ORF">RAG0_01542</name>
</gene>
<evidence type="ECO:0000313" key="2">
    <source>
        <dbReference type="Proteomes" id="UP000178912"/>
    </source>
</evidence>
<protein>
    <submittedName>
        <fullName evidence="1">Uncharacterized protein</fullName>
    </submittedName>
</protein>
<accession>A0A1E1JX26</accession>
<dbReference type="AlphaFoldDB" id="A0A1E1JX26"/>
<organism evidence="1 2">
    <name type="scientific">Rhynchosporium agropyri</name>
    <dbReference type="NCBI Taxonomy" id="914238"/>
    <lineage>
        <taxon>Eukaryota</taxon>
        <taxon>Fungi</taxon>
        <taxon>Dikarya</taxon>
        <taxon>Ascomycota</taxon>
        <taxon>Pezizomycotina</taxon>
        <taxon>Leotiomycetes</taxon>
        <taxon>Helotiales</taxon>
        <taxon>Ploettnerulaceae</taxon>
        <taxon>Rhynchosporium</taxon>
    </lineage>
</organism>